<comment type="caution">
    <text evidence="1">The sequence shown here is derived from an EMBL/GenBank/DDBJ whole genome shotgun (WGS) entry which is preliminary data.</text>
</comment>
<protein>
    <submittedName>
        <fullName evidence="1">Uncharacterized protein</fullName>
    </submittedName>
</protein>
<accession>A0AAE2RHU7</accession>
<evidence type="ECO:0000313" key="2">
    <source>
        <dbReference type="Proteomes" id="UP000655037"/>
    </source>
</evidence>
<dbReference type="EMBL" id="JACXXJ020000005">
    <property type="protein sequence ID" value="MBF2716692.1"/>
    <property type="molecule type" value="Genomic_DNA"/>
</dbReference>
<dbReference type="RefSeq" id="WP_156535190.1">
    <property type="nucleotide sequence ID" value="NZ_AP023279.1"/>
</dbReference>
<proteinExistence type="predicted"/>
<sequence>MTHSFDGTKARRLAIRPMRAIQQIHAAVSASRDFSRSARTDGDDTVLQAAIPF</sequence>
<dbReference type="Proteomes" id="UP000655037">
    <property type="component" value="Unassembled WGS sequence"/>
</dbReference>
<name>A0AAE2RHU7_AGRVI</name>
<evidence type="ECO:0000313" key="1">
    <source>
        <dbReference type="EMBL" id="MBF2716692.1"/>
    </source>
</evidence>
<gene>
    <name evidence="1" type="ORF">IEI95_020995</name>
</gene>
<dbReference type="AlphaFoldDB" id="A0AAE2RHU7"/>
<reference evidence="1" key="1">
    <citation type="submission" date="2020-11" db="EMBL/GenBank/DDBJ databases">
        <title>Agrobacterium vitis strain K377 genome.</title>
        <authorList>
            <person name="Xi H."/>
        </authorList>
    </citation>
    <scope>NUCLEOTIDE SEQUENCE</scope>
    <source>
        <strain evidence="1">K377</strain>
    </source>
</reference>
<organism evidence="1 2">
    <name type="scientific">Agrobacterium vitis</name>
    <name type="common">Rhizobium vitis</name>
    <dbReference type="NCBI Taxonomy" id="373"/>
    <lineage>
        <taxon>Bacteria</taxon>
        <taxon>Pseudomonadati</taxon>
        <taxon>Pseudomonadota</taxon>
        <taxon>Alphaproteobacteria</taxon>
        <taxon>Hyphomicrobiales</taxon>
        <taxon>Rhizobiaceae</taxon>
        <taxon>Rhizobium/Agrobacterium group</taxon>
        <taxon>Agrobacterium</taxon>
    </lineage>
</organism>